<dbReference type="PROSITE" id="PS00018">
    <property type="entry name" value="EF_HAND_1"/>
    <property type="match status" value="1"/>
</dbReference>
<evidence type="ECO:0000259" key="8">
    <source>
        <dbReference type="PROSITE" id="PS51352"/>
    </source>
</evidence>
<dbReference type="InterPro" id="IPR018247">
    <property type="entry name" value="EF_Hand_1_Ca_BS"/>
</dbReference>
<dbReference type="GO" id="GO:0005507">
    <property type="term" value="F:copper ion binding"/>
    <property type="evidence" value="ECO:0007669"/>
    <property type="project" value="InterPro"/>
</dbReference>
<evidence type="ECO:0000256" key="2">
    <source>
        <dbReference type="ARBA" id="ARBA00023004"/>
    </source>
</evidence>
<dbReference type="PROSITE" id="PS51352">
    <property type="entry name" value="THIOREDOXIN_2"/>
    <property type="match status" value="1"/>
</dbReference>
<dbReference type="EMBL" id="CP036262">
    <property type="protein sequence ID" value="QDS93545.1"/>
    <property type="molecule type" value="Genomic_DNA"/>
</dbReference>
<evidence type="ECO:0000256" key="5">
    <source>
        <dbReference type="SAM" id="MobiDB-lite"/>
    </source>
</evidence>
<dbReference type="InterPro" id="IPR036249">
    <property type="entry name" value="Thioredoxin-like_sf"/>
</dbReference>
<dbReference type="SUPFAM" id="SSF49742">
    <property type="entry name" value="PHM/PNGase F"/>
    <property type="match status" value="2"/>
</dbReference>
<dbReference type="SUPFAM" id="SSF47473">
    <property type="entry name" value="EF-hand"/>
    <property type="match status" value="1"/>
</dbReference>
<dbReference type="InterPro" id="IPR036939">
    <property type="entry name" value="Cu2_ascorb_mOase_N_sf"/>
</dbReference>
<dbReference type="PROSITE" id="PS51007">
    <property type="entry name" value="CYTC"/>
    <property type="match status" value="1"/>
</dbReference>
<dbReference type="GO" id="GO:0016715">
    <property type="term" value="F:oxidoreductase activity, acting on paired donors, with incorporation or reduction of molecular oxygen, reduced ascorbate as one donor, and incorporation of one atom of oxygen"/>
    <property type="evidence" value="ECO:0007669"/>
    <property type="project" value="InterPro"/>
</dbReference>
<dbReference type="InterPro" id="IPR013766">
    <property type="entry name" value="Thioredoxin_domain"/>
</dbReference>
<feature type="region of interest" description="Disordered" evidence="5">
    <location>
        <begin position="320"/>
        <end position="341"/>
    </location>
</feature>
<sequence precursor="true">MNCWTKSWTALVVIALSLSAVPNRRSPVVAAPPDLGPVSNPASPSVTLESFPARTVNGDPIEWQPNRPIVLCFLGTECPLARLYAPRLQRLADQFEDSGFQFLGVDSNRQDSPAEIQAYQQETKILFPLIKDVDQRLAKLFGAVRTPQVFVLSGDLNVVYQGRIDDQYEPGLRRAKPTKHELHDALVALDMGQPIAVPETEGVGCLITYHRSDRHRSTDGKGPTYWTDVAPLLNKHCVECHREGEIGPMALIDYDEVAGWADMTLEVIENGRMPPWHADPRFGEFVGARRVPDADRQIIADWIEAGMPEGIRNDADIAQDASNHSSENEQSNQPIREQAASAAPWHLTSLPDEQWEMRSRPFSVPADGVIEYQYFVVDPGWTTDRWVTAAQVIPGDSTVVHHAIVFVRPPDGSGMSGVGWLGGYVPGQRTRKLPSGYARRVQAGSKLVFQMHYTPNGTATTDLSKMGVWYASDQEVEYQVSTRLVIDHEFEIPPRNPAFEVPMQLSGFSPGSELLSVTPHMHLRGRSFRMDVQTKSNENQTLLSVPEYDFNWQHTYQFVSPLQLDEIERLEMSVQFDNSAGNPNNPAPDEYVTWGDQTWEEMSLAYLDIATPIAPRASRRRSNPPPDAQAMQQQALQQKQTKQATFDFLKKFDGNGDGIVVPEETPLAFQRFGFRKFDLNDDDRLDQNEIEQAAAARR</sequence>
<keyword evidence="6" id="KW-0732">Signal</keyword>
<dbReference type="InterPro" id="IPR047262">
    <property type="entry name" value="PRX-like1"/>
</dbReference>
<evidence type="ECO:0000256" key="4">
    <source>
        <dbReference type="PROSITE-ProRule" id="PRU00433"/>
    </source>
</evidence>
<keyword evidence="4" id="KW-0349">Heme</keyword>
<dbReference type="Gene3D" id="2.60.120.230">
    <property type="match status" value="1"/>
</dbReference>
<accession>A0A517MF85</accession>
<keyword evidence="1 4" id="KW-0479">Metal-binding</keyword>
<feature type="region of interest" description="Disordered" evidence="5">
    <location>
        <begin position="615"/>
        <end position="640"/>
    </location>
</feature>
<evidence type="ECO:0000256" key="1">
    <source>
        <dbReference type="ARBA" id="ARBA00022723"/>
    </source>
</evidence>
<dbReference type="InterPro" id="IPR009056">
    <property type="entry name" value="Cyt_c-like_dom"/>
</dbReference>
<dbReference type="PANTHER" id="PTHR43640">
    <property type="entry name" value="OS07G0260300 PROTEIN"/>
    <property type="match status" value="1"/>
</dbReference>
<dbReference type="KEGG" id="rml:FF011L_23150"/>
<reference evidence="9 10" key="1">
    <citation type="submission" date="2019-02" db="EMBL/GenBank/DDBJ databases">
        <title>Deep-cultivation of Planctomycetes and their phenomic and genomic characterization uncovers novel biology.</title>
        <authorList>
            <person name="Wiegand S."/>
            <person name="Jogler M."/>
            <person name="Boedeker C."/>
            <person name="Pinto D."/>
            <person name="Vollmers J."/>
            <person name="Rivas-Marin E."/>
            <person name="Kohn T."/>
            <person name="Peeters S.H."/>
            <person name="Heuer A."/>
            <person name="Rast P."/>
            <person name="Oberbeckmann S."/>
            <person name="Bunk B."/>
            <person name="Jeske O."/>
            <person name="Meyerdierks A."/>
            <person name="Storesund J.E."/>
            <person name="Kallscheuer N."/>
            <person name="Luecker S."/>
            <person name="Lage O.M."/>
            <person name="Pohl T."/>
            <person name="Merkel B.J."/>
            <person name="Hornburger P."/>
            <person name="Mueller R.-W."/>
            <person name="Bruemmer F."/>
            <person name="Labrenz M."/>
            <person name="Spormann A.M."/>
            <person name="Op den Camp H."/>
            <person name="Overmann J."/>
            <person name="Amann R."/>
            <person name="Jetten M.S.M."/>
            <person name="Mascher T."/>
            <person name="Medema M.H."/>
            <person name="Devos D.P."/>
            <person name="Kaster A.-K."/>
            <person name="Ovreas L."/>
            <person name="Rohde M."/>
            <person name="Galperin M.Y."/>
            <person name="Jogler C."/>
        </authorList>
    </citation>
    <scope>NUCLEOTIDE SEQUENCE [LARGE SCALE GENOMIC DNA]</scope>
    <source>
        <strain evidence="9 10">FF011L</strain>
    </source>
</reference>
<evidence type="ECO:0000259" key="7">
    <source>
        <dbReference type="PROSITE" id="PS51007"/>
    </source>
</evidence>
<feature type="chain" id="PRO_5021986329" description="Thiol-disulfide oxidoreductase" evidence="6">
    <location>
        <begin position="31"/>
        <end position="698"/>
    </location>
</feature>
<dbReference type="Proteomes" id="UP000320672">
    <property type="component" value="Chromosome"/>
</dbReference>
<dbReference type="InterPro" id="IPR011992">
    <property type="entry name" value="EF-hand-dom_pair"/>
</dbReference>
<dbReference type="GO" id="GO:0009055">
    <property type="term" value="F:electron transfer activity"/>
    <property type="evidence" value="ECO:0007669"/>
    <property type="project" value="InterPro"/>
</dbReference>
<dbReference type="PANTHER" id="PTHR43640:SF1">
    <property type="entry name" value="THIOREDOXIN-DEPENDENT PEROXIREDOXIN"/>
    <property type="match status" value="1"/>
</dbReference>
<dbReference type="GO" id="GO:0016209">
    <property type="term" value="F:antioxidant activity"/>
    <property type="evidence" value="ECO:0007669"/>
    <property type="project" value="InterPro"/>
</dbReference>
<dbReference type="RefSeq" id="WP_218933132.1">
    <property type="nucleotide sequence ID" value="NZ_CP036262.1"/>
</dbReference>
<organism evidence="9 10">
    <name type="scientific">Roseimaritima multifibrata</name>
    <dbReference type="NCBI Taxonomy" id="1930274"/>
    <lineage>
        <taxon>Bacteria</taxon>
        <taxon>Pseudomonadati</taxon>
        <taxon>Planctomycetota</taxon>
        <taxon>Planctomycetia</taxon>
        <taxon>Pirellulales</taxon>
        <taxon>Pirellulaceae</taxon>
        <taxon>Roseimaritima</taxon>
    </lineage>
</organism>
<evidence type="ECO:0000313" key="9">
    <source>
        <dbReference type="EMBL" id="QDS93545.1"/>
    </source>
</evidence>
<dbReference type="Gene3D" id="2.60.120.310">
    <property type="entry name" value="Copper type II, ascorbate-dependent monooxygenase, N-terminal domain"/>
    <property type="match status" value="1"/>
</dbReference>
<dbReference type="GO" id="GO:0020037">
    <property type="term" value="F:heme binding"/>
    <property type="evidence" value="ECO:0007669"/>
    <property type="project" value="InterPro"/>
</dbReference>
<dbReference type="AlphaFoldDB" id="A0A517MF85"/>
<evidence type="ECO:0008006" key="11">
    <source>
        <dbReference type="Google" id="ProtNLM"/>
    </source>
</evidence>
<gene>
    <name evidence="9" type="ORF">FF011L_23150</name>
</gene>
<proteinExistence type="predicted"/>
<name>A0A517MF85_9BACT</name>
<feature type="compositionally biased region" description="Low complexity" evidence="5">
    <location>
        <begin position="628"/>
        <end position="640"/>
    </location>
</feature>
<dbReference type="Gene3D" id="3.40.30.10">
    <property type="entry name" value="Glutaredoxin"/>
    <property type="match status" value="1"/>
</dbReference>
<keyword evidence="10" id="KW-1185">Reference proteome</keyword>
<keyword evidence="2 4" id="KW-0408">Iron</keyword>
<protein>
    <recommendedName>
        <fullName evidence="11">Thiol-disulfide oxidoreductase</fullName>
    </recommendedName>
</protein>
<dbReference type="InterPro" id="IPR000866">
    <property type="entry name" value="AhpC/TSA"/>
</dbReference>
<feature type="compositionally biased region" description="Low complexity" evidence="5">
    <location>
        <begin position="322"/>
        <end position="333"/>
    </location>
</feature>
<evidence type="ECO:0000256" key="6">
    <source>
        <dbReference type="SAM" id="SignalP"/>
    </source>
</evidence>
<feature type="signal peptide" evidence="6">
    <location>
        <begin position="1"/>
        <end position="30"/>
    </location>
</feature>
<feature type="domain" description="Cytochrome c" evidence="7">
    <location>
        <begin position="217"/>
        <end position="307"/>
    </location>
</feature>
<dbReference type="Pfam" id="PF00578">
    <property type="entry name" value="AhpC-TSA"/>
    <property type="match status" value="1"/>
</dbReference>
<feature type="domain" description="Thioredoxin" evidence="8">
    <location>
        <begin position="42"/>
        <end position="188"/>
    </location>
</feature>
<dbReference type="InterPro" id="IPR014784">
    <property type="entry name" value="Cu2_ascorb_mOase-like_C"/>
</dbReference>
<dbReference type="InterPro" id="IPR008977">
    <property type="entry name" value="PHM/PNGase_F_dom_sf"/>
</dbReference>
<evidence type="ECO:0000313" key="10">
    <source>
        <dbReference type="Proteomes" id="UP000320672"/>
    </source>
</evidence>
<keyword evidence="3" id="KW-1015">Disulfide bond</keyword>
<evidence type="ECO:0000256" key="3">
    <source>
        <dbReference type="ARBA" id="ARBA00023157"/>
    </source>
</evidence>
<dbReference type="SUPFAM" id="SSF52833">
    <property type="entry name" value="Thioredoxin-like"/>
    <property type="match status" value="1"/>
</dbReference>